<keyword evidence="4 6" id="KW-0460">Magnesium</keyword>
<dbReference type="Gene3D" id="3.20.20.60">
    <property type="entry name" value="Phosphoenolpyruvate-binding domains"/>
    <property type="match status" value="1"/>
</dbReference>
<evidence type="ECO:0000313" key="10">
    <source>
        <dbReference type="Proteomes" id="UP001144397"/>
    </source>
</evidence>
<evidence type="ECO:0000256" key="2">
    <source>
        <dbReference type="ARBA" id="ARBA00005568"/>
    </source>
</evidence>
<keyword evidence="9" id="KW-0456">Lyase</keyword>
<feature type="binding site" evidence="6">
    <location>
        <position position="167"/>
    </location>
    <ligand>
        <name>Mg(2+)</name>
        <dbReference type="ChEBI" id="CHEBI:18420"/>
    </ligand>
</feature>
<feature type="binding site" evidence="5">
    <location>
        <position position="167"/>
    </location>
    <ligand>
        <name>substrate</name>
    </ligand>
</feature>
<dbReference type="PIRSF" id="PIRSF015582">
    <property type="entry name" value="Cit_lyase_B"/>
    <property type="match status" value="1"/>
</dbReference>
<keyword evidence="3 6" id="KW-0479">Metal-binding</keyword>
<feature type="region of interest" description="Disordered" evidence="7">
    <location>
        <begin position="1"/>
        <end position="38"/>
    </location>
</feature>
<feature type="domain" description="HpcH/HpaI aldolase/citrate lyase" evidence="8">
    <location>
        <begin position="44"/>
        <end position="261"/>
    </location>
</feature>
<dbReference type="PANTHER" id="PTHR32308">
    <property type="entry name" value="LYASE BETA SUBUNIT, PUTATIVE (AFU_ORTHOLOGUE AFUA_4G13030)-RELATED"/>
    <property type="match status" value="1"/>
</dbReference>
<evidence type="ECO:0000256" key="3">
    <source>
        <dbReference type="ARBA" id="ARBA00022723"/>
    </source>
</evidence>
<gene>
    <name evidence="9" type="primary">citE</name>
    <name evidence="9" type="ORF">XFLAVUS301_25850</name>
</gene>
<evidence type="ECO:0000259" key="8">
    <source>
        <dbReference type="Pfam" id="PF03328"/>
    </source>
</evidence>
<proteinExistence type="inferred from homology"/>
<accession>A0A9W6CMS0</accession>
<evidence type="ECO:0000313" key="9">
    <source>
        <dbReference type="EMBL" id="GLI22911.1"/>
    </source>
</evidence>
<evidence type="ECO:0000256" key="5">
    <source>
        <dbReference type="PIRSR" id="PIRSR015582-1"/>
    </source>
</evidence>
<dbReference type="InterPro" id="IPR005000">
    <property type="entry name" value="Aldolase/citrate-lyase_domain"/>
</dbReference>
<comment type="cofactor">
    <cofactor evidence="1">
        <name>Mg(2+)</name>
        <dbReference type="ChEBI" id="CHEBI:18420"/>
    </cofactor>
</comment>
<dbReference type="GO" id="GO:0006107">
    <property type="term" value="P:oxaloacetate metabolic process"/>
    <property type="evidence" value="ECO:0007669"/>
    <property type="project" value="TreeGrafter"/>
</dbReference>
<dbReference type="GO" id="GO:0016829">
    <property type="term" value="F:lyase activity"/>
    <property type="evidence" value="ECO:0007669"/>
    <property type="project" value="UniProtKB-KW"/>
</dbReference>
<dbReference type="EMBL" id="BSDO01000003">
    <property type="protein sequence ID" value="GLI22911.1"/>
    <property type="molecule type" value="Genomic_DNA"/>
</dbReference>
<feature type="binding site" evidence="6">
    <location>
        <position position="194"/>
    </location>
    <ligand>
        <name>Mg(2+)</name>
        <dbReference type="ChEBI" id="CHEBI:18420"/>
    </ligand>
</feature>
<dbReference type="GO" id="GO:0000287">
    <property type="term" value="F:magnesium ion binding"/>
    <property type="evidence" value="ECO:0007669"/>
    <property type="project" value="TreeGrafter"/>
</dbReference>
<dbReference type="Pfam" id="PF03328">
    <property type="entry name" value="HpcH_HpaI"/>
    <property type="match status" value="1"/>
</dbReference>
<comment type="similarity">
    <text evidence="2">Belongs to the HpcH/HpaI aldolase family.</text>
</comment>
<sequence>MRRALPPAHLAPVRKREPIMPQEVVGPTHPVSQRDGRRRPALRRSWLFVPGGDRAALLGAAQCGADALIQELEDFTPPNLRPQARAMAAEAFSAWRAAGIVACVRINPLEGDGLADLAGVIAGRPDAVHLPKVAEPAQITALDAEITRHELRLGLAAGAIEIVPNIETARGIMQTYAIATASPRVSAVLCSTEDLAEDLGAPRSRAATELAYARQRLHLEARAARVVSIDCPYTFADVEGCEADTRYGRQLGYAAKSAVDPAHVAVINAVLTPSDGDIAEAGEIVAAFEAARAAGLDRARLGDFLIEVPFYLAAKRLLSRAAELSGASAGLP</sequence>
<evidence type="ECO:0000256" key="6">
    <source>
        <dbReference type="PIRSR" id="PIRSR015582-2"/>
    </source>
</evidence>
<dbReference type="SUPFAM" id="SSF51621">
    <property type="entry name" value="Phosphoenolpyruvate/pyruvate domain"/>
    <property type="match status" value="1"/>
</dbReference>
<evidence type="ECO:0000256" key="4">
    <source>
        <dbReference type="ARBA" id="ARBA00022842"/>
    </source>
</evidence>
<dbReference type="InterPro" id="IPR040442">
    <property type="entry name" value="Pyrv_kinase-like_dom_sf"/>
</dbReference>
<dbReference type="InterPro" id="IPR011206">
    <property type="entry name" value="Citrate_lyase_beta/mcl1/mcl2"/>
</dbReference>
<dbReference type="AlphaFoldDB" id="A0A9W6CMS0"/>
<comment type="caution">
    <text evidence="9">The sequence shown here is derived from an EMBL/GenBank/DDBJ whole genome shotgun (WGS) entry which is preliminary data.</text>
</comment>
<evidence type="ECO:0000256" key="7">
    <source>
        <dbReference type="SAM" id="MobiDB-lite"/>
    </source>
</evidence>
<evidence type="ECO:0000256" key="1">
    <source>
        <dbReference type="ARBA" id="ARBA00001946"/>
    </source>
</evidence>
<dbReference type="PANTHER" id="PTHR32308:SF0">
    <property type="entry name" value="HPCH_HPAI ALDOLASE_CITRATE LYASE DOMAIN-CONTAINING PROTEIN"/>
    <property type="match status" value="1"/>
</dbReference>
<feature type="binding site" evidence="5">
    <location>
        <position position="105"/>
    </location>
    <ligand>
        <name>substrate</name>
    </ligand>
</feature>
<reference evidence="9" key="1">
    <citation type="submission" date="2022-12" db="EMBL/GenBank/DDBJ databases">
        <title>Reference genome sequencing for broad-spectrum identification of bacterial and archaeal isolates by mass spectrometry.</title>
        <authorList>
            <person name="Sekiguchi Y."/>
            <person name="Tourlousse D.M."/>
        </authorList>
    </citation>
    <scope>NUCLEOTIDE SEQUENCE</scope>
    <source>
        <strain evidence="9">301</strain>
    </source>
</reference>
<organism evidence="9 10">
    <name type="scientific">Xanthobacter flavus</name>
    <dbReference type="NCBI Taxonomy" id="281"/>
    <lineage>
        <taxon>Bacteria</taxon>
        <taxon>Pseudomonadati</taxon>
        <taxon>Pseudomonadota</taxon>
        <taxon>Alphaproteobacteria</taxon>
        <taxon>Hyphomicrobiales</taxon>
        <taxon>Xanthobacteraceae</taxon>
        <taxon>Xanthobacter</taxon>
    </lineage>
</organism>
<dbReference type="Proteomes" id="UP001144397">
    <property type="component" value="Unassembled WGS sequence"/>
</dbReference>
<protein>
    <submittedName>
        <fullName evidence="9">Citrate lyase subunit beta</fullName>
    </submittedName>
</protein>
<dbReference type="InterPro" id="IPR015813">
    <property type="entry name" value="Pyrv/PenolPyrv_kinase-like_dom"/>
</dbReference>
<name>A0A9W6CMS0_XANFL</name>